<gene>
    <name evidence="1" type="ORF">DES45_11635</name>
</gene>
<evidence type="ECO:0000313" key="2">
    <source>
        <dbReference type="Proteomes" id="UP000254925"/>
    </source>
</evidence>
<keyword evidence="2" id="KW-1185">Reference proteome</keyword>
<comment type="caution">
    <text evidence="1">The sequence shown here is derived from an EMBL/GenBank/DDBJ whole genome shotgun (WGS) entry which is preliminary data.</text>
</comment>
<reference evidence="1 2" key="1">
    <citation type="submission" date="2018-07" db="EMBL/GenBank/DDBJ databases">
        <title>Genomic Encyclopedia of Type Strains, Phase IV (KMG-IV): sequencing the most valuable type-strain genomes for metagenomic binning, comparative biology and taxonomic classification.</title>
        <authorList>
            <person name="Goeker M."/>
        </authorList>
    </citation>
    <scope>NUCLEOTIDE SEQUENCE [LARGE SCALE GENOMIC DNA]</scope>
    <source>
        <strain evidence="1 2">DSM 14364</strain>
    </source>
</reference>
<sequence>MKLNNSGSSIKINSTNIDLGEVLPRKIQEELLHAAETYFGYLNHATVGFTRDGHWYCCTINAQVSNLKVFVAEASATDCHKSFDLALEKIAKQLRRRKRRIVDANRGQMAAPALA</sequence>
<dbReference type="Proteomes" id="UP000254925">
    <property type="component" value="Unassembled WGS sequence"/>
</dbReference>
<dbReference type="InterPro" id="IPR036567">
    <property type="entry name" value="RHF-like"/>
</dbReference>
<accession>A0A370H8V9</accession>
<organism evidence="1 2">
    <name type="scientific">Microvirga subterranea</name>
    <dbReference type="NCBI Taxonomy" id="186651"/>
    <lineage>
        <taxon>Bacteria</taxon>
        <taxon>Pseudomonadati</taxon>
        <taxon>Pseudomonadota</taxon>
        <taxon>Alphaproteobacteria</taxon>
        <taxon>Hyphomicrobiales</taxon>
        <taxon>Methylobacteriaceae</taxon>
        <taxon>Microvirga</taxon>
    </lineage>
</organism>
<dbReference type="InterPro" id="IPR003489">
    <property type="entry name" value="RHF/RaiA"/>
</dbReference>
<dbReference type="SUPFAM" id="SSF69754">
    <property type="entry name" value="Ribosome binding protein Y (YfiA homologue)"/>
    <property type="match status" value="1"/>
</dbReference>
<dbReference type="Gene3D" id="3.30.160.100">
    <property type="entry name" value="Ribosome hibernation promotion factor-like"/>
    <property type="match status" value="1"/>
</dbReference>
<dbReference type="EMBL" id="QQBB01000016">
    <property type="protein sequence ID" value="RDI52271.1"/>
    <property type="molecule type" value="Genomic_DNA"/>
</dbReference>
<dbReference type="Pfam" id="PF02482">
    <property type="entry name" value="Ribosomal_S30AE"/>
    <property type="match status" value="1"/>
</dbReference>
<dbReference type="AlphaFoldDB" id="A0A370H8V9"/>
<proteinExistence type="predicted"/>
<name>A0A370H8V9_9HYPH</name>
<dbReference type="OrthoDB" id="8018648at2"/>
<dbReference type="RefSeq" id="WP_114772995.1">
    <property type="nucleotide sequence ID" value="NZ_QQBB01000016.1"/>
</dbReference>
<protein>
    <submittedName>
        <fullName evidence="1">Ribosomal subunit interface protein</fullName>
    </submittedName>
</protein>
<evidence type="ECO:0000313" key="1">
    <source>
        <dbReference type="EMBL" id="RDI52271.1"/>
    </source>
</evidence>